<gene>
    <name evidence="2" type="ORF">GGD90_000363</name>
</gene>
<organism evidence="2 3">
    <name type="scientific">Rhodocyclus tenuis</name>
    <name type="common">Rhodospirillum tenue</name>
    <dbReference type="NCBI Taxonomy" id="1066"/>
    <lineage>
        <taxon>Bacteria</taxon>
        <taxon>Pseudomonadati</taxon>
        <taxon>Pseudomonadota</taxon>
        <taxon>Betaproteobacteria</taxon>
        <taxon>Rhodocyclales</taxon>
        <taxon>Rhodocyclaceae</taxon>
        <taxon>Rhodocyclus</taxon>
    </lineage>
</organism>
<keyword evidence="1" id="KW-0175">Coiled coil</keyword>
<evidence type="ECO:0000256" key="1">
    <source>
        <dbReference type="SAM" id="Coils"/>
    </source>
</evidence>
<evidence type="ECO:0000313" key="2">
    <source>
        <dbReference type="EMBL" id="MBB4246014.1"/>
    </source>
</evidence>
<keyword evidence="3" id="KW-1185">Reference proteome</keyword>
<proteinExistence type="predicted"/>
<accession>A0A840FW82</accession>
<reference evidence="2 3" key="1">
    <citation type="submission" date="2020-08" db="EMBL/GenBank/DDBJ databases">
        <title>Genome sequencing of Purple Non-Sulfur Bacteria from various extreme environments.</title>
        <authorList>
            <person name="Mayer M."/>
        </authorList>
    </citation>
    <scope>NUCLEOTIDE SEQUENCE [LARGE SCALE GENOMIC DNA]</scope>
    <source>
        <strain evidence="2 3">2761</strain>
    </source>
</reference>
<name>A0A840FW82_RHOTE</name>
<evidence type="ECO:0000313" key="3">
    <source>
        <dbReference type="Proteomes" id="UP000587070"/>
    </source>
</evidence>
<dbReference type="AlphaFoldDB" id="A0A840FW82"/>
<dbReference type="RefSeq" id="WP_153114988.1">
    <property type="nucleotide sequence ID" value="NZ_JACIGE010000001.1"/>
</dbReference>
<feature type="coiled-coil region" evidence="1">
    <location>
        <begin position="71"/>
        <end position="98"/>
    </location>
</feature>
<protein>
    <submittedName>
        <fullName evidence="2">Uncharacterized protein</fullName>
    </submittedName>
</protein>
<dbReference type="EMBL" id="JACIGE010000001">
    <property type="protein sequence ID" value="MBB4246014.1"/>
    <property type="molecule type" value="Genomic_DNA"/>
</dbReference>
<comment type="caution">
    <text evidence="2">The sequence shown here is derived from an EMBL/GenBank/DDBJ whole genome shotgun (WGS) entry which is preliminary data.</text>
</comment>
<dbReference type="Proteomes" id="UP000587070">
    <property type="component" value="Unassembled WGS sequence"/>
</dbReference>
<dbReference type="OrthoDB" id="6057569at2"/>
<sequence length="289" mass="32889">MATLETVRSFRDGEAFGADAFSPFITRTLYSTSVDTPKSRQCWTSFADIQNQRFAQEAARARAANDDRSVIKLYEEEVGRLQQQLNQAETDANEYNTLADERKGIAEAAEARAYFLRVENDRLRGLLTQRGGTDPDAQILIPDTYDELPDWCDKNLAGRLMLVPRAARSVRGAPYDNPSLVYKALLMLAGVYRQMRLGLIGREAYEEELRSLELTESGSISSVRAGEQGEEYYVTYPSGSTRRRFLDIHVRKGTSYDPRHALRVYFFWDEETSQVVVGWLTSHLDTRKT</sequence>